<organism evidence="2 3">
    <name type="scientific">Fredinandcohnia quinoae</name>
    <dbReference type="NCBI Taxonomy" id="2918902"/>
    <lineage>
        <taxon>Bacteria</taxon>
        <taxon>Bacillati</taxon>
        <taxon>Bacillota</taxon>
        <taxon>Bacilli</taxon>
        <taxon>Bacillales</taxon>
        <taxon>Bacillaceae</taxon>
        <taxon>Fredinandcohnia</taxon>
    </lineage>
</organism>
<proteinExistence type="predicted"/>
<dbReference type="AlphaFoldDB" id="A0AAW5DXH2"/>
<accession>A0AAW5DXH2</accession>
<feature type="transmembrane region" description="Helical" evidence="1">
    <location>
        <begin position="29"/>
        <end position="45"/>
    </location>
</feature>
<dbReference type="EMBL" id="JAKTTI010000005">
    <property type="protein sequence ID" value="MCH1624763.1"/>
    <property type="molecule type" value="Genomic_DNA"/>
</dbReference>
<name>A0AAW5DXH2_9BACI</name>
<evidence type="ECO:0000313" key="3">
    <source>
        <dbReference type="Proteomes" id="UP001431131"/>
    </source>
</evidence>
<keyword evidence="1" id="KW-1133">Transmembrane helix</keyword>
<dbReference type="RefSeq" id="WP_240253445.1">
    <property type="nucleotide sequence ID" value="NZ_JAKTTI010000005.1"/>
</dbReference>
<gene>
    <name evidence="2" type="ORF">MJG50_05445</name>
</gene>
<keyword evidence="3" id="KW-1185">Reference proteome</keyword>
<keyword evidence="1" id="KW-0812">Transmembrane</keyword>
<dbReference type="Proteomes" id="UP001431131">
    <property type="component" value="Unassembled WGS sequence"/>
</dbReference>
<feature type="transmembrane region" description="Helical" evidence="1">
    <location>
        <begin position="155"/>
        <end position="179"/>
    </location>
</feature>
<feature type="transmembrane region" description="Helical" evidence="1">
    <location>
        <begin position="130"/>
        <end position="149"/>
    </location>
</feature>
<sequence>MEGAYFYWISWLAWVICTFFMNKGKQRTNIAILLLLLIILSPHYIDIGNTKLNVNLIIILLFCYKELSVKTMKQQLYIFICVFTISMAYGSFQLFELFDPVWLLFDRKWMFSVILIYITLMIFKDIKSRIIGLLIGAIQGDILFGFVLSKLQFQYVIGSFVFLDVAAISAFIIIMWTGLEELFKHFDLLFQKNSKQKHG</sequence>
<evidence type="ECO:0000313" key="2">
    <source>
        <dbReference type="EMBL" id="MCH1624763.1"/>
    </source>
</evidence>
<dbReference type="PIRSF" id="PIRSF036710">
    <property type="entry name" value="YphA_Bacsu"/>
    <property type="match status" value="1"/>
</dbReference>
<feature type="transmembrane region" description="Helical" evidence="1">
    <location>
        <begin position="76"/>
        <end position="95"/>
    </location>
</feature>
<dbReference type="Pfam" id="PF24124">
    <property type="entry name" value="YphA"/>
    <property type="match status" value="1"/>
</dbReference>
<feature type="transmembrane region" description="Helical" evidence="1">
    <location>
        <begin position="51"/>
        <end position="69"/>
    </location>
</feature>
<keyword evidence="1" id="KW-0472">Membrane</keyword>
<reference evidence="2" key="1">
    <citation type="submission" date="2022-02" db="EMBL/GenBank/DDBJ databases">
        <title>Fredinandcohnia quinoae sp. nov. isolated from Chenopodium quinoa seeds.</title>
        <authorList>
            <person name="Saati-Santamaria Z."/>
            <person name="Flores-Felix J.D."/>
            <person name="Igual J.M."/>
            <person name="Velazquez E."/>
            <person name="Garcia-Fraile P."/>
            <person name="Martinez-Molina E."/>
        </authorList>
    </citation>
    <scope>NUCLEOTIDE SEQUENCE</scope>
    <source>
        <strain evidence="2">SECRCQ15</strain>
    </source>
</reference>
<comment type="caution">
    <text evidence="2">The sequence shown here is derived from an EMBL/GenBank/DDBJ whole genome shotgun (WGS) entry which is preliminary data.</text>
</comment>
<feature type="transmembrane region" description="Helical" evidence="1">
    <location>
        <begin position="6"/>
        <end position="22"/>
    </location>
</feature>
<protein>
    <submittedName>
        <fullName evidence="2">Uncharacterized protein</fullName>
    </submittedName>
</protein>
<evidence type="ECO:0000256" key="1">
    <source>
        <dbReference type="SAM" id="Phobius"/>
    </source>
</evidence>
<dbReference type="InterPro" id="IPR014617">
    <property type="entry name" value="YphA_Bacsu"/>
</dbReference>